<reference evidence="1" key="2">
    <citation type="submission" date="2015-05" db="EMBL/GenBank/DDBJ databases">
        <title>Draft genome sequence of Actinomyces odontolyticus (ATCC 17982).</title>
        <authorList>
            <person name="Sudarsanam P."/>
            <person name="Ley R."/>
            <person name="Guruge J."/>
            <person name="Turnbaugh P.J."/>
            <person name="Mahowald M."/>
            <person name="Liep D."/>
            <person name="Gordon J."/>
        </authorList>
    </citation>
    <scope>NUCLEOTIDE SEQUENCE</scope>
    <source>
        <strain evidence="1">ATCC 17982</strain>
    </source>
</reference>
<evidence type="ECO:0000313" key="2">
    <source>
        <dbReference type="Proteomes" id="UP000003553"/>
    </source>
</evidence>
<keyword evidence="2" id="KW-1185">Reference proteome</keyword>
<proteinExistence type="predicted"/>
<gene>
    <name evidence="1" type="ORF">ACTODO_01801</name>
</gene>
<reference evidence="1" key="1">
    <citation type="submission" date="2007-04" db="EMBL/GenBank/DDBJ databases">
        <authorList>
            <person name="Fulton L."/>
            <person name="Clifton S."/>
            <person name="Fulton B."/>
            <person name="Xu J."/>
            <person name="Minx P."/>
            <person name="Pepin K.H."/>
            <person name="Johnson M."/>
            <person name="Thiruvilangam P."/>
            <person name="Bhonagiri V."/>
            <person name="Nash W.E."/>
            <person name="Mardis E.R."/>
            <person name="Wilson R.K."/>
        </authorList>
    </citation>
    <scope>NUCLEOTIDE SEQUENCE [LARGE SCALE GENOMIC DNA]</scope>
    <source>
        <strain evidence="1">ATCC 17982</strain>
    </source>
</reference>
<organism evidence="1 2">
    <name type="scientific">Schaalia dentiphila ATCC 17982</name>
    <dbReference type="NCBI Taxonomy" id="411466"/>
    <lineage>
        <taxon>Bacteria</taxon>
        <taxon>Bacillati</taxon>
        <taxon>Actinomycetota</taxon>
        <taxon>Actinomycetes</taxon>
        <taxon>Actinomycetales</taxon>
        <taxon>Actinomycetaceae</taxon>
        <taxon>Schaalia</taxon>
        <taxon>Schaalia dentiphila</taxon>
    </lineage>
</organism>
<accession>A7BDQ7</accession>
<dbReference type="AlphaFoldDB" id="A7BDQ7"/>
<name>A7BDQ7_9ACTO</name>
<sequence>MNEQQRGNVLAEVRPHLAVGGRQRQDQVAVGPLVPIG</sequence>
<dbReference type="EMBL" id="AAYI02000004">
    <property type="protein sequence ID" value="EDN81330.1"/>
    <property type="molecule type" value="Genomic_DNA"/>
</dbReference>
<protein>
    <submittedName>
        <fullName evidence="1">Uncharacterized protein</fullName>
    </submittedName>
</protein>
<evidence type="ECO:0000313" key="1">
    <source>
        <dbReference type="EMBL" id="EDN81330.1"/>
    </source>
</evidence>
<dbReference type="HOGENOM" id="CLU_3339031_0_0_11"/>
<dbReference type="Proteomes" id="UP000003553">
    <property type="component" value="Unassembled WGS sequence"/>
</dbReference>
<comment type="caution">
    <text evidence="1">The sequence shown here is derived from an EMBL/GenBank/DDBJ whole genome shotgun (WGS) entry which is preliminary data.</text>
</comment>